<gene>
    <name evidence="2" type="ORF">JGUZn3_10670</name>
</gene>
<accession>A0A7H1NR85</accession>
<feature type="region of interest" description="Disordered" evidence="1">
    <location>
        <begin position="1"/>
        <end position="40"/>
    </location>
</feature>
<evidence type="ECO:0000313" key="3">
    <source>
        <dbReference type="Proteomes" id="UP000516349"/>
    </source>
</evidence>
<proteinExistence type="predicted"/>
<name>A0A7H1NR85_9PROT</name>
<reference evidence="2 3" key="1">
    <citation type="submission" date="2020-08" db="EMBL/GenBank/DDBJ databases">
        <title>Complete genome sequence of Entomobacter blattae G55GP.</title>
        <authorList>
            <person name="Poehlein A."/>
            <person name="Guzman J."/>
            <person name="Daniel R."/>
            <person name="Vilcinskas A."/>
        </authorList>
    </citation>
    <scope>NUCLEOTIDE SEQUENCE [LARGE SCALE GENOMIC DNA]</scope>
    <source>
        <strain evidence="2 3">G55GP</strain>
    </source>
</reference>
<feature type="compositionally biased region" description="Polar residues" evidence="1">
    <location>
        <begin position="30"/>
        <end position="40"/>
    </location>
</feature>
<sequence length="474" mass="51560">MADPKTIKPPRRTTIAFGENADPATIRTLPESQPSDASQASYAMGFPRRTMTPIENGGQPPQGPDMNAILYDLSRHAQWQDAGGVAHYDAAFASAIGGYPVGAILQNPLLPYLLYVNLRNANRVDPTTGTNWKSMTAPGNYWAVVSGQVSDDPDNILFRDHDGRLLAKVSGARNNLYISTSAGNDTTGDGSQEKPYFSIGKALSVIPEGGTVALWLKAAETYYLTADNTARFGGYADIDNRINIGRRLITIEIWGSSFLDQARKDFAAQNSSANPYTIAEGTAEQPSKNAFRVNIQIPSFVTEQGSLLTGSIVGNNGGNIQFNGCNFIPLQAYPAQQPTDGTVFSPTVSYQFVGCRFLNLEYFPYMMGGWGSYSTTVHFGMCQFHSATQGRFFNLDSGQIIVTTDSDISPYTVYDLLPQYQFLGSNTRRYNGSSAAYYGWGLKVIGYLEAGKGQPVYGYKGIDPDYEIQIVSSG</sequence>
<evidence type="ECO:0000256" key="1">
    <source>
        <dbReference type="SAM" id="MobiDB-lite"/>
    </source>
</evidence>
<dbReference type="RefSeq" id="WP_203414626.1">
    <property type="nucleotide sequence ID" value="NZ_CP060244.1"/>
</dbReference>
<evidence type="ECO:0008006" key="4">
    <source>
        <dbReference type="Google" id="ProtNLM"/>
    </source>
</evidence>
<dbReference type="KEGG" id="ebla:JGUZn3_10670"/>
<dbReference type="EMBL" id="CP060244">
    <property type="protein sequence ID" value="QNT78295.1"/>
    <property type="molecule type" value="Genomic_DNA"/>
</dbReference>
<keyword evidence="3" id="KW-1185">Reference proteome</keyword>
<dbReference type="AlphaFoldDB" id="A0A7H1NR85"/>
<evidence type="ECO:0000313" key="2">
    <source>
        <dbReference type="EMBL" id="QNT78295.1"/>
    </source>
</evidence>
<organism evidence="2 3">
    <name type="scientific">Entomobacter blattae</name>
    <dbReference type="NCBI Taxonomy" id="2762277"/>
    <lineage>
        <taxon>Bacteria</taxon>
        <taxon>Pseudomonadati</taxon>
        <taxon>Pseudomonadota</taxon>
        <taxon>Alphaproteobacteria</taxon>
        <taxon>Acetobacterales</taxon>
        <taxon>Acetobacteraceae</taxon>
        <taxon>Entomobacter</taxon>
    </lineage>
</organism>
<dbReference type="Proteomes" id="UP000516349">
    <property type="component" value="Chromosome"/>
</dbReference>
<protein>
    <recommendedName>
        <fullName evidence="4">Tail fiber protein</fullName>
    </recommendedName>
</protein>
<dbReference type="Gene3D" id="3.30.1910.20">
    <property type="entry name" value="asparaginyl-tRNA synthetase, N-terminal domain"/>
    <property type="match status" value="1"/>
</dbReference>